<dbReference type="Proteomes" id="UP001243846">
    <property type="component" value="Unassembled WGS sequence"/>
</dbReference>
<keyword evidence="3" id="KW-1185">Reference proteome</keyword>
<evidence type="ECO:0000313" key="3">
    <source>
        <dbReference type="Proteomes" id="UP001243846"/>
    </source>
</evidence>
<reference evidence="3" key="1">
    <citation type="journal article" date="2019" name="Int. J. Syst. Evol. Microbiol.">
        <title>The Global Catalogue of Microorganisms (GCM) 10K type strain sequencing project: providing services to taxonomists for standard genome sequencing and annotation.</title>
        <authorList>
            <consortium name="The Broad Institute Genomics Platform"/>
            <consortium name="The Broad Institute Genome Sequencing Center for Infectious Disease"/>
            <person name="Wu L."/>
            <person name="Ma J."/>
        </authorList>
    </citation>
    <scope>NUCLEOTIDE SEQUENCE [LARGE SCALE GENOMIC DNA]</scope>
    <source>
        <strain evidence="3">CECT 8482</strain>
    </source>
</reference>
<dbReference type="Gene3D" id="3.30.10.10">
    <property type="entry name" value="Trypsin Inhibitor V, subunit A"/>
    <property type="match status" value="1"/>
</dbReference>
<gene>
    <name evidence="2" type="ORF">QWZ10_13105</name>
</gene>
<feature type="signal peptide" evidence="1">
    <location>
        <begin position="1"/>
        <end position="19"/>
    </location>
</feature>
<feature type="chain" id="PRO_5045094358" evidence="1">
    <location>
        <begin position="20"/>
        <end position="92"/>
    </location>
</feature>
<keyword evidence="1" id="KW-0732">Signal</keyword>
<proteinExistence type="predicted"/>
<dbReference type="InterPro" id="IPR021719">
    <property type="entry name" value="Prot_inh_I78"/>
</dbReference>
<protein>
    <submittedName>
        <fullName evidence="2">I78 family peptidase inhibitor</fullName>
    </submittedName>
</protein>
<dbReference type="EMBL" id="JAUFRC010000001">
    <property type="protein sequence ID" value="MDN3712453.1"/>
    <property type="molecule type" value="Genomic_DNA"/>
</dbReference>
<sequence length="92" mass="9611">MKPWMVLAPALALAACVQTDVPAVTPPAASDACGAAKLQGLIGQPAAAVERMSFASGTRILRPNMPVTADYRVDRLNIEINASGKVEKVACY</sequence>
<evidence type="ECO:0000256" key="1">
    <source>
        <dbReference type="SAM" id="SignalP"/>
    </source>
</evidence>
<accession>A0ABT8D6R3</accession>
<evidence type="ECO:0000313" key="2">
    <source>
        <dbReference type="EMBL" id="MDN3712453.1"/>
    </source>
</evidence>
<dbReference type="PROSITE" id="PS51257">
    <property type="entry name" value="PROKAR_LIPOPROTEIN"/>
    <property type="match status" value="1"/>
</dbReference>
<dbReference type="PANTHER" id="PTHR39600:SF1">
    <property type="entry name" value="PEPTIDASE INHIBITOR I78 FAMILY PROTEIN"/>
    <property type="match status" value="1"/>
</dbReference>
<dbReference type="PANTHER" id="PTHR39600">
    <property type="entry name" value="PEPTIDASE INHIBITOR I78 FAMILY PROTEIN"/>
    <property type="match status" value="1"/>
</dbReference>
<dbReference type="Pfam" id="PF11720">
    <property type="entry name" value="Inhibitor_I78"/>
    <property type="match status" value="1"/>
</dbReference>
<name>A0ABT8D6R3_9RHOB</name>
<organism evidence="2 3">
    <name type="scientific">Paracoccus cavernae</name>
    <dbReference type="NCBI Taxonomy" id="1571207"/>
    <lineage>
        <taxon>Bacteria</taxon>
        <taxon>Pseudomonadati</taxon>
        <taxon>Pseudomonadota</taxon>
        <taxon>Alphaproteobacteria</taxon>
        <taxon>Rhodobacterales</taxon>
        <taxon>Paracoccaceae</taxon>
        <taxon>Paracoccus</taxon>
    </lineage>
</organism>
<comment type="caution">
    <text evidence="2">The sequence shown here is derived from an EMBL/GenBank/DDBJ whole genome shotgun (WGS) entry which is preliminary data.</text>
</comment>
<dbReference type="RefSeq" id="WP_377682715.1">
    <property type="nucleotide sequence ID" value="NZ_JBHMDZ010000001.1"/>
</dbReference>